<gene>
    <name evidence="1" type="ORF">RPERSI_LOCUS35927</name>
</gene>
<sequence>IDFAWDQEKNFKVLELNAASHSGWMYSGSAVKEASADKIGIPLAPQPMFYTNYILKKLGPKVAIITIIKPNVECDLLVRQIEILGGKIKIVYLSEVSFQEIIEFAPTGIFWKCHAGLVEYSEMILKISNLRLPQIPSFESMFIAGDKSFLAILSERDMTGVIPKTY</sequence>
<proteinExistence type="predicted"/>
<organism evidence="1 2">
    <name type="scientific">Racocetra persica</name>
    <dbReference type="NCBI Taxonomy" id="160502"/>
    <lineage>
        <taxon>Eukaryota</taxon>
        <taxon>Fungi</taxon>
        <taxon>Fungi incertae sedis</taxon>
        <taxon>Mucoromycota</taxon>
        <taxon>Glomeromycotina</taxon>
        <taxon>Glomeromycetes</taxon>
        <taxon>Diversisporales</taxon>
        <taxon>Gigasporaceae</taxon>
        <taxon>Racocetra</taxon>
    </lineage>
</organism>
<feature type="non-terminal residue" evidence="1">
    <location>
        <position position="166"/>
    </location>
</feature>
<protein>
    <submittedName>
        <fullName evidence="1">439_t:CDS:1</fullName>
    </submittedName>
</protein>
<keyword evidence="2" id="KW-1185">Reference proteome</keyword>
<dbReference type="EMBL" id="CAJVQC010169097">
    <property type="protein sequence ID" value="CAG8850108.1"/>
    <property type="molecule type" value="Genomic_DNA"/>
</dbReference>
<reference evidence="1" key="1">
    <citation type="submission" date="2021-06" db="EMBL/GenBank/DDBJ databases">
        <authorList>
            <person name="Kallberg Y."/>
            <person name="Tangrot J."/>
            <person name="Rosling A."/>
        </authorList>
    </citation>
    <scope>NUCLEOTIDE SEQUENCE</scope>
    <source>
        <strain evidence="1">MA461A</strain>
    </source>
</reference>
<name>A0ACA9SVL6_9GLOM</name>
<accession>A0ACA9SVL6</accession>
<dbReference type="Proteomes" id="UP000789920">
    <property type="component" value="Unassembled WGS sequence"/>
</dbReference>
<evidence type="ECO:0000313" key="1">
    <source>
        <dbReference type="EMBL" id="CAG8850108.1"/>
    </source>
</evidence>
<evidence type="ECO:0000313" key="2">
    <source>
        <dbReference type="Proteomes" id="UP000789920"/>
    </source>
</evidence>
<comment type="caution">
    <text evidence="1">The sequence shown here is derived from an EMBL/GenBank/DDBJ whole genome shotgun (WGS) entry which is preliminary data.</text>
</comment>
<feature type="non-terminal residue" evidence="1">
    <location>
        <position position="1"/>
    </location>
</feature>